<gene>
    <name evidence="4" type="ORF">SLEP1_g16260</name>
</gene>
<dbReference type="InterPro" id="IPR007321">
    <property type="entry name" value="Transposase_28"/>
</dbReference>
<dbReference type="AlphaFoldDB" id="A0AAV5IW95"/>
<feature type="region of interest" description="Disordered" evidence="2">
    <location>
        <begin position="764"/>
        <end position="805"/>
    </location>
</feature>
<name>A0AAV5IW95_9ROSI</name>
<evidence type="ECO:0000256" key="2">
    <source>
        <dbReference type="SAM" id="MobiDB-lite"/>
    </source>
</evidence>
<dbReference type="PANTHER" id="PTHR31099">
    <property type="entry name" value="OS06G0165300 PROTEIN"/>
    <property type="match status" value="1"/>
</dbReference>
<evidence type="ECO:0000256" key="1">
    <source>
        <dbReference type="SAM" id="Coils"/>
    </source>
</evidence>
<keyword evidence="1" id="KW-0175">Coiled coil</keyword>
<keyword evidence="5" id="KW-1185">Reference proteome</keyword>
<feature type="compositionally biased region" description="Basic and acidic residues" evidence="2">
    <location>
        <begin position="416"/>
        <end position="432"/>
    </location>
</feature>
<organism evidence="4 5">
    <name type="scientific">Rubroshorea leprosula</name>
    <dbReference type="NCBI Taxonomy" id="152421"/>
    <lineage>
        <taxon>Eukaryota</taxon>
        <taxon>Viridiplantae</taxon>
        <taxon>Streptophyta</taxon>
        <taxon>Embryophyta</taxon>
        <taxon>Tracheophyta</taxon>
        <taxon>Spermatophyta</taxon>
        <taxon>Magnoliopsida</taxon>
        <taxon>eudicotyledons</taxon>
        <taxon>Gunneridae</taxon>
        <taxon>Pentapetalae</taxon>
        <taxon>rosids</taxon>
        <taxon>malvids</taxon>
        <taxon>Malvales</taxon>
        <taxon>Dipterocarpaceae</taxon>
        <taxon>Rubroshorea</taxon>
    </lineage>
</organism>
<reference evidence="4 5" key="1">
    <citation type="journal article" date="2021" name="Commun. Biol.">
        <title>The genome of Shorea leprosula (Dipterocarpaceae) highlights the ecological relevance of drought in aseasonal tropical rainforests.</title>
        <authorList>
            <person name="Ng K.K.S."/>
            <person name="Kobayashi M.J."/>
            <person name="Fawcett J.A."/>
            <person name="Hatakeyama M."/>
            <person name="Paape T."/>
            <person name="Ng C.H."/>
            <person name="Ang C.C."/>
            <person name="Tnah L.H."/>
            <person name="Lee C.T."/>
            <person name="Nishiyama T."/>
            <person name="Sese J."/>
            <person name="O'Brien M.J."/>
            <person name="Copetti D."/>
            <person name="Mohd Noor M.I."/>
            <person name="Ong R.C."/>
            <person name="Putra M."/>
            <person name="Sireger I.Z."/>
            <person name="Indrioko S."/>
            <person name="Kosugi Y."/>
            <person name="Izuno A."/>
            <person name="Isagi Y."/>
            <person name="Lee S.L."/>
            <person name="Shimizu K.K."/>
        </authorList>
    </citation>
    <scope>NUCLEOTIDE SEQUENCE [LARGE SCALE GENOMIC DNA]</scope>
    <source>
        <strain evidence="4">214</strain>
    </source>
</reference>
<dbReference type="Pfam" id="PF04195">
    <property type="entry name" value="Transposase_28"/>
    <property type="match status" value="1"/>
</dbReference>
<protein>
    <recommendedName>
        <fullName evidence="3">Transposase (putative) gypsy type domain-containing protein</fullName>
    </recommendedName>
</protein>
<evidence type="ECO:0000313" key="4">
    <source>
        <dbReference type="EMBL" id="GKV04046.1"/>
    </source>
</evidence>
<dbReference type="Proteomes" id="UP001054252">
    <property type="component" value="Unassembled WGS sequence"/>
</dbReference>
<accession>A0AAV5IW95</accession>
<dbReference type="PANTHER" id="PTHR31099:SF28">
    <property type="entry name" value="F5J5.12"/>
    <property type="match status" value="1"/>
</dbReference>
<evidence type="ECO:0000313" key="5">
    <source>
        <dbReference type="Proteomes" id="UP001054252"/>
    </source>
</evidence>
<proteinExistence type="predicted"/>
<feature type="region of interest" description="Disordered" evidence="2">
    <location>
        <begin position="31"/>
        <end position="85"/>
    </location>
</feature>
<dbReference type="EMBL" id="BPVZ01000021">
    <property type="protein sequence ID" value="GKV04046.1"/>
    <property type="molecule type" value="Genomic_DNA"/>
</dbReference>
<evidence type="ECO:0000259" key="3">
    <source>
        <dbReference type="Pfam" id="PF04195"/>
    </source>
</evidence>
<feature type="compositionally biased region" description="Polar residues" evidence="2">
    <location>
        <begin position="398"/>
        <end position="410"/>
    </location>
</feature>
<sequence length="805" mass="88637">MEFVSGVGELRGNQGMDGEENVMAVEPITMIVPPELQDVPETPTVEGSASSGAHEDSGANPSPSSEGSSSENTASASSTSPESMEVAVNVPPVAGWENKTIGGRLSNLRKAPNTLTVGFRFRANLHHEVADCPTSIKGYKRLEEVVRRYHVPRTVLLRTGTKNERACSVSATGWIPVYMDHFDAGLRFPLSGLIFDILSEYELALTQLTPNSIKFIVGFMLLCARLQIPAKAIVFRSLFLCRLSSAQTRWYYISGREKMAIFKNIRNKVSRWKRQFIFVRDTRAERVSTDLAARLSEWRPGHAYMNYPTLTPGDLELRDRITNYVKGGGLVDLEALVTPEVLTLRGFVDIPNLFSEGEMSSMLERQRERAQRSRGRGTGSGARRQTCFDELPPAVPRSSAQREQGSSSVSRPAAKRRVEPTPADVRRRARDESDAEDDVPLIRRRLDFGRQPGVVRSPEAPVAQLRSATEALPSPVASGGPRIAYPDGFSYTKPDCQLAMVQGMQNFVPPVDRHRAKGYIQQHGTHAAMLKMMDALSYSVALFESEQAARIQNRELADTCKRLSSDKASLEDEVNRLQSSEMANRAASAESRADELANKVIQLQEELDKVKAEKESGIQAAMDEVVRAVDLRKKVEAERDGALGDLNAIRGRVAVADQDLAHAEESLRQAKAQHQRCISIVRAQGAEWLVGADMFQDAAAVASMNTMTEIYNDVRGKVLKHRPDFPINELAFFDGEEFDAEGKSLVEPSDTTEYENLPRFDTWAGDAPVEEAEPSSTPPALQPTPAAISIPARADASAPVDLTDD</sequence>
<comment type="caution">
    <text evidence="4">The sequence shown here is derived from an EMBL/GenBank/DDBJ whole genome shotgun (WGS) entry which is preliminary data.</text>
</comment>
<feature type="compositionally biased region" description="Low complexity" evidence="2">
    <location>
        <begin position="58"/>
        <end position="83"/>
    </location>
</feature>
<feature type="domain" description="Transposase (putative) gypsy type" evidence="3">
    <location>
        <begin position="177"/>
        <end position="241"/>
    </location>
</feature>
<feature type="region of interest" description="Disordered" evidence="2">
    <location>
        <begin position="359"/>
        <end position="438"/>
    </location>
</feature>
<feature type="coiled-coil region" evidence="1">
    <location>
        <begin position="553"/>
        <end position="673"/>
    </location>
</feature>